<dbReference type="RefSeq" id="WP_330158046.1">
    <property type="nucleotide sequence ID" value="NZ_BAAAJA010000008.1"/>
</dbReference>
<reference evidence="1 2" key="1">
    <citation type="submission" date="2023-07" db="EMBL/GenBank/DDBJ databases">
        <authorList>
            <person name="Girao M."/>
            <person name="Carvalho M.F."/>
        </authorList>
    </citation>
    <scope>NUCLEOTIDE SEQUENCE [LARGE SCALE GENOMIC DNA]</scope>
    <source>
        <strain evidence="1 2">66/93</strain>
    </source>
</reference>
<proteinExistence type="predicted"/>
<dbReference type="Proteomes" id="UP001348641">
    <property type="component" value="Unassembled WGS sequence"/>
</dbReference>
<evidence type="ECO:0000313" key="1">
    <source>
        <dbReference type="EMBL" id="MEE2050872.1"/>
    </source>
</evidence>
<dbReference type="Pfam" id="PF14430">
    <property type="entry name" value="Imm1"/>
    <property type="match status" value="1"/>
</dbReference>
<organism evidence="1 2">
    <name type="scientific">Nocardiopsis tropica</name>
    <dbReference type="NCBI Taxonomy" id="109330"/>
    <lineage>
        <taxon>Bacteria</taxon>
        <taxon>Bacillati</taxon>
        <taxon>Actinomycetota</taxon>
        <taxon>Actinomycetes</taxon>
        <taxon>Streptosporangiales</taxon>
        <taxon>Nocardiopsidaceae</taxon>
        <taxon>Nocardiopsis</taxon>
    </lineage>
</organism>
<dbReference type="InterPro" id="IPR025680">
    <property type="entry name" value="DddI"/>
</dbReference>
<comment type="caution">
    <text evidence="1">The sequence shown here is derived from an EMBL/GenBank/DDBJ whole genome shotgun (WGS) entry which is preliminary data.</text>
</comment>
<accession>A0ABU7KP14</accession>
<dbReference type="EMBL" id="JAUUCC010000020">
    <property type="protein sequence ID" value="MEE2050872.1"/>
    <property type="molecule type" value="Genomic_DNA"/>
</dbReference>
<evidence type="ECO:0000313" key="2">
    <source>
        <dbReference type="Proteomes" id="UP001348641"/>
    </source>
</evidence>
<name>A0ABU7KP14_9ACTN</name>
<gene>
    <name evidence="1" type="ORF">Q8A49_10230</name>
</gene>
<protein>
    <submittedName>
        <fullName evidence="1">Imm1 family immunity protein</fullName>
    </submittedName>
</protein>
<sequence>MFQSAFFKGEWHYCESSLEDSLLIPQAINGLQGEREVGGAYFPGEDAWFCLTGRRKTDVELVGGSRLRLAVNPDRSYGALVWCVDDKFPRKGGVYDYVWISDKPEPLDFDPRVVSDPGYPLFHDPASALPISQIQAAVEEFFRLASGARPECIKWVSGEVNGQRLDRPPIVDYVVDPDIDWDSLR</sequence>